<dbReference type="RefSeq" id="WP_053401752.1">
    <property type="nucleotide sequence ID" value="NZ_LILC01000013.1"/>
</dbReference>
<feature type="domain" description="N-acetyltransferase" evidence="1">
    <location>
        <begin position="18"/>
        <end position="184"/>
    </location>
</feature>
<keyword evidence="3" id="KW-1185">Reference proteome</keyword>
<dbReference type="GO" id="GO:0005737">
    <property type="term" value="C:cytoplasm"/>
    <property type="evidence" value="ECO:0007669"/>
    <property type="project" value="TreeGrafter"/>
</dbReference>
<evidence type="ECO:0000313" key="2">
    <source>
        <dbReference type="EMBL" id="KOO46657.1"/>
    </source>
</evidence>
<dbReference type="InterPro" id="IPR000182">
    <property type="entry name" value="GNAT_dom"/>
</dbReference>
<name>A0A0M0L708_9BACI</name>
<dbReference type="PROSITE" id="PS51186">
    <property type="entry name" value="GNAT"/>
    <property type="match status" value="1"/>
</dbReference>
<dbReference type="PATRIC" id="fig|284581.3.peg.2034"/>
<keyword evidence="2" id="KW-0808">Transferase</keyword>
<evidence type="ECO:0000313" key="3">
    <source>
        <dbReference type="Proteomes" id="UP000037558"/>
    </source>
</evidence>
<protein>
    <submittedName>
        <fullName evidence="2">GCN5 family acetyltransferase</fullName>
    </submittedName>
</protein>
<dbReference type="PANTHER" id="PTHR43792">
    <property type="entry name" value="GNAT FAMILY, PUTATIVE (AFU_ORTHOLOGUE AFUA_3G00765)-RELATED-RELATED"/>
    <property type="match status" value="1"/>
</dbReference>
<dbReference type="GO" id="GO:0008999">
    <property type="term" value="F:protein-N-terminal-alanine acetyltransferase activity"/>
    <property type="evidence" value="ECO:0007669"/>
    <property type="project" value="TreeGrafter"/>
</dbReference>
<organism evidence="2 3">
    <name type="scientific">Priestia koreensis</name>
    <dbReference type="NCBI Taxonomy" id="284581"/>
    <lineage>
        <taxon>Bacteria</taxon>
        <taxon>Bacillati</taxon>
        <taxon>Bacillota</taxon>
        <taxon>Bacilli</taxon>
        <taxon>Bacillales</taxon>
        <taxon>Bacillaceae</taxon>
        <taxon>Priestia</taxon>
    </lineage>
</organism>
<dbReference type="PANTHER" id="PTHR43792:SF9">
    <property type="entry name" value="RIBOSOMAL-PROTEIN-ALANINE ACETYLTRANSFERASE"/>
    <property type="match status" value="1"/>
</dbReference>
<proteinExistence type="predicted"/>
<sequence>MKIADIYRDLPTIETERLLLRKVKAKDTKAIYAYASDPEVARYVTWPVHTTIGATQAFVQFVIEQYRKHDIAPWGMVVKETDDFIGTIDFVAWQPQHYTAEIGYTIGRSFWNKGYTSEAAEALIDFGFHNMELERIQARCMVDNVASARVMEKAGMSYEGTIRRALYVKEQHQDLKLYSILRNEWRDDRL</sequence>
<dbReference type="InterPro" id="IPR016181">
    <property type="entry name" value="Acyl_CoA_acyltransferase"/>
</dbReference>
<comment type="caution">
    <text evidence="2">The sequence shown here is derived from an EMBL/GenBank/DDBJ whole genome shotgun (WGS) entry which is preliminary data.</text>
</comment>
<dbReference type="InterPro" id="IPR051531">
    <property type="entry name" value="N-acetyltransferase"/>
</dbReference>
<evidence type="ECO:0000259" key="1">
    <source>
        <dbReference type="PROSITE" id="PS51186"/>
    </source>
</evidence>
<dbReference type="Pfam" id="PF13302">
    <property type="entry name" value="Acetyltransf_3"/>
    <property type="match status" value="1"/>
</dbReference>
<dbReference type="AlphaFoldDB" id="A0A0M0L708"/>
<accession>A0A0M0L708</accession>
<dbReference type="OrthoDB" id="9785602at2"/>
<reference evidence="3" key="1">
    <citation type="submission" date="2015-08" db="EMBL/GenBank/DDBJ databases">
        <title>Fjat-14210 dsm16467.</title>
        <authorList>
            <person name="Liu B."/>
            <person name="Wang J."/>
            <person name="Zhu Y."/>
            <person name="Liu G."/>
            <person name="Chen Q."/>
            <person name="Chen Z."/>
            <person name="Lan J."/>
            <person name="Che J."/>
            <person name="Ge C."/>
            <person name="Shi H."/>
            <person name="Pan Z."/>
            <person name="Liu X."/>
        </authorList>
    </citation>
    <scope>NUCLEOTIDE SEQUENCE [LARGE SCALE GENOMIC DNA]</scope>
    <source>
        <strain evidence="3">DSM 16467</strain>
    </source>
</reference>
<dbReference type="Gene3D" id="3.40.630.30">
    <property type="match status" value="1"/>
</dbReference>
<dbReference type="SUPFAM" id="SSF55729">
    <property type="entry name" value="Acyl-CoA N-acyltransferases (Nat)"/>
    <property type="match status" value="1"/>
</dbReference>
<dbReference type="STRING" id="284581.AMD01_09780"/>
<dbReference type="Proteomes" id="UP000037558">
    <property type="component" value="Unassembled WGS sequence"/>
</dbReference>
<gene>
    <name evidence="2" type="ORF">AMD01_09780</name>
</gene>
<dbReference type="EMBL" id="LILC01000013">
    <property type="protein sequence ID" value="KOO46657.1"/>
    <property type="molecule type" value="Genomic_DNA"/>
</dbReference>